<dbReference type="InterPro" id="IPR050570">
    <property type="entry name" value="Cell_wall_metabolism_enzyme"/>
</dbReference>
<dbReference type="PANTHER" id="PTHR21666">
    <property type="entry name" value="PEPTIDASE-RELATED"/>
    <property type="match status" value="1"/>
</dbReference>
<keyword evidence="2" id="KW-0378">Hydrolase</keyword>
<accession>A0ABU2Y267</accession>
<dbReference type="CDD" id="cd12797">
    <property type="entry name" value="M23_peptidase"/>
    <property type="match status" value="1"/>
</dbReference>
<dbReference type="SUPFAM" id="SSF51261">
    <property type="entry name" value="Duplicated hybrid motif"/>
    <property type="match status" value="1"/>
</dbReference>
<dbReference type="GO" id="GO:0016787">
    <property type="term" value="F:hydrolase activity"/>
    <property type="evidence" value="ECO:0007669"/>
    <property type="project" value="UniProtKB-KW"/>
</dbReference>
<dbReference type="PANTHER" id="PTHR21666:SF270">
    <property type="entry name" value="MUREIN HYDROLASE ACTIVATOR ENVC"/>
    <property type="match status" value="1"/>
</dbReference>
<sequence length="563" mass="64751">MKIHSFYFFLFIVIAGFSQQKYPQNYFQNPLDIPLYLSGTFGELRTNHFHSGLDLKTQQREGLNVFASAEGYVSRIKVSHWGYGKALYITHPNGYTTVYAHLKKFSPKIESYLKQKQYQKESFEIQLYPKSDELQIAKGEIVAFSGSTGGFVGPHLHFEIRDGKSNPINPLLFGIKVKDDKRPSINTLVAYPLDSLSQINTSNIPLKIGFRTQKEGVLLSDKITAFGKIGFGVYSYDRLTGAANKNGIYSLEMNVNGSRIYYHDVETFSFAETKHLNLLIDYDRYIELGEKIQRCFVVEENPLSLYKNVKNRGELDIKDNNSYTIEIIAKDFKGNQKKMLVPIQGKKDSILIRSEEEVTDYKISAKEFNKFTKQGVTIAFPKNTFYKDLYLKFKVEDGKASIHSNQVLLKNSYTLTFDVDQYTASEKKQLFIANYSSKGYPNYVDTKKKDKTFYTKTKSLGKFKLLKDSIPPKLRLHNIKDKQWVTNFKRLVLKVSDDLSGLKSYRGEVDGDWILLEYSPKHGTLTYDFADIKFNTAEHKLKVIVEDNVGNTKTLESTFYRKK</sequence>
<dbReference type="RefSeq" id="WP_311592145.1">
    <property type="nucleotide sequence ID" value="NZ_JAVRHV010000001.1"/>
</dbReference>
<keyword evidence="3" id="KW-1185">Reference proteome</keyword>
<dbReference type="Pfam" id="PF01551">
    <property type="entry name" value="Peptidase_M23"/>
    <property type="match status" value="1"/>
</dbReference>
<dbReference type="EMBL" id="JAVRHV010000001">
    <property type="protein sequence ID" value="MDT0552292.1"/>
    <property type="molecule type" value="Genomic_DNA"/>
</dbReference>
<protein>
    <submittedName>
        <fullName evidence="2">M23 family metallopeptidase</fullName>
        <ecNumber evidence="2">3.4.-.-</ecNumber>
    </submittedName>
</protein>
<comment type="caution">
    <text evidence="2">The sequence shown here is derived from an EMBL/GenBank/DDBJ whole genome shotgun (WGS) entry which is preliminary data.</text>
</comment>
<reference evidence="2 3" key="1">
    <citation type="submission" date="2023-09" db="EMBL/GenBank/DDBJ databases">
        <authorList>
            <person name="Rey-Velasco X."/>
        </authorList>
    </citation>
    <scope>NUCLEOTIDE SEQUENCE [LARGE SCALE GENOMIC DNA]</scope>
    <source>
        <strain evidence="2 3">P050</strain>
    </source>
</reference>
<dbReference type="Gene3D" id="2.70.70.10">
    <property type="entry name" value="Glucose Permease (Domain IIA)"/>
    <property type="match status" value="1"/>
</dbReference>
<dbReference type="EC" id="3.4.-.-" evidence="2"/>
<gene>
    <name evidence="2" type="ORF">RM519_03435</name>
</gene>
<proteinExistence type="predicted"/>
<evidence type="ECO:0000313" key="3">
    <source>
        <dbReference type="Proteomes" id="UP001252186"/>
    </source>
</evidence>
<organism evidence="2 3">
    <name type="scientific">Urechidicola vernalis</name>
    <dbReference type="NCBI Taxonomy" id="3075600"/>
    <lineage>
        <taxon>Bacteria</taxon>
        <taxon>Pseudomonadati</taxon>
        <taxon>Bacteroidota</taxon>
        <taxon>Flavobacteriia</taxon>
        <taxon>Flavobacteriales</taxon>
        <taxon>Flavobacteriaceae</taxon>
        <taxon>Urechidicola</taxon>
    </lineage>
</organism>
<evidence type="ECO:0000259" key="1">
    <source>
        <dbReference type="Pfam" id="PF01551"/>
    </source>
</evidence>
<feature type="domain" description="M23ase beta-sheet core" evidence="1">
    <location>
        <begin position="49"/>
        <end position="117"/>
    </location>
</feature>
<dbReference type="Proteomes" id="UP001252186">
    <property type="component" value="Unassembled WGS sequence"/>
</dbReference>
<name>A0ABU2Y267_9FLAO</name>
<dbReference type="InterPro" id="IPR011055">
    <property type="entry name" value="Dup_hybrid_motif"/>
</dbReference>
<dbReference type="InterPro" id="IPR016047">
    <property type="entry name" value="M23ase_b-sheet_dom"/>
</dbReference>
<evidence type="ECO:0000313" key="2">
    <source>
        <dbReference type="EMBL" id="MDT0552292.1"/>
    </source>
</evidence>